<feature type="transmembrane region" description="Helical" evidence="9">
    <location>
        <begin position="52"/>
        <end position="72"/>
    </location>
</feature>
<feature type="transmembrane region" description="Helical" evidence="9">
    <location>
        <begin position="134"/>
        <end position="152"/>
    </location>
</feature>
<feature type="transmembrane region" description="Helical" evidence="9">
    <location>
        <begin position="192"/>
        <end position="212"/>
    </location>
</feature>
<comment type="caution">
    <text evidence="10">The sequence shown here is derived from an EMBL/GenBank/DDBJ whole genome shotgun (WGS) entry which is preliminary data.</text>
</comment>
<keyword evidence="7 9" id="KW-0472">Membrane</keyword>
<feature type="transmembrane region" description="Helical" evidence="9">
    <location>
        <begin position="20"/>
        <end position="40"/>
    </location>
</feature>
<sequence>MTPANDSPTPSSLPRTLGVFGLWLLVLNGMIGAGIFGIPAEGARLAAGWSPWLFLATAVLIAPVMLCFAALSSATLESGGPARYVQIAFGRQAGFQAGWAMYIARMTAFAANLNLLLAALAYFIPGVAEGAGRMLALAALVTLLALLNIIGVRRAMQSLAALTAGKLLPLLALAVLGLFALPDAGQPPPLPALGEVSFGAALLLMIYAYVGFESGLIPGGEARAPQRDMPRALLASLAVCAVLYAVLQWACIALLPNLPETQRPLVALGQQLLGPFGATLILAAIVMSVGGNLLGSMFSVPRITHAFAEQRLVPGVFGVVSGRFRTPWFSVLAYAFLCWALAASGSFVWLASLSVLTRLLIYLGCIAAMPAVARQAPADAWRLSGGPVVPVLAALFCIGLLTQVSLQSVLATAALLAAGTVLYWLARRG</sequence>
<keyword evidence="4" id="KW-1003">Cell membrane</keyword>
<evidence type="ECO:0000313" key="11">
    <source>
        <dbReference type="Proteomes" id="UP001431449"/>
    </source>
</evidence>
<proteinExistence type="inferred from homology"/>
<keyword evidence="5 9" id="KW-0812">Transmembrane</keyword>
<organism evidence="10 11">
    <name type="scientific">Pseudomarimonas salicorniae</name>
    <dbReference type="NCBI Taxonomy" id="2933270"/>
    <lineage>
        <taxon>Bacteria</taxon>
        <taxon>Pseudomonadati</taxon>
        <taxon>Pseudomonadota</taxon>
        <taxon>Gammaproteobacteria</taxon>
        <taxon>Lysobacterales</taxon>
        <taxon>Lysobacteraceae</taxon>
        <taxon>Pseudomarimonas</taxon>
    </lineage>
</organism>
<evidence type="ECO:0000256" key="7">
    <source>
        <dbReference type="ARBA" id="ARBA00023136"/>
    </source>
</evidence>
<dbReference type="PIRSF" id="PIRSF006060">
    <property type="entry name" value="AA_transporter"/>
    <property type="match status" value="1"/>
</dbReference>
<evidence type="ECO:0000256" key="4">
    <source>
        <dbReference type="ARBA" id="ARBA00022475"/>
    </source>
</evidence>
<evidence type="ECO:0000256" key="3">
    <source>
        <dbReference type="ARBA" id="ARBA00021069"/>
    </source>
</evidence>
<evidence type="ECO:0000256" key="2">
    <source>
        <dbReference type="ARBA" id="ARBA00008220"/>
    </source>
</evidence>
<evidence type="ECO:0000256" key="1">
    <source>
        <dbReference type="ARBA" id="ARBA00004651"/>
    </source>
</evidence>
<dbReference type="Proteomes" id="UP001431449">
    <property type="component" value="Unassembled WGS sequence"/>
</dbReference>
<gene>
    <name evidence="10" type="ORF">M0G41_06485</name>
</gene>
<feature type="transmembrane region" description="Helical" evidence="9">
    <location>
        <begin position="355"/>
        <end position="373"/>
    </location>
</feature>
<dbReference type="EMBL" id="JALNMH010000004">
    <property type="protein sequence ID" value="MCK7593313.1"/>
    <property type="molecule type" value="Genomic_DNA"/>
</dbReference>
<feature type="transmembrane region" description="Helical" evidence="9">
    <location>
        <begin position="233"/>
        <end position="255"/>
    </location>
</feature>
<keyword evidence="6 9" id="KW-1133">Transmembrane helix</keyword>
<feature type="transmembrane region" description="Helical" evidence="9">
    <location>
        <begin position="159"/>
        <end position="180"/>
    </location>
</feature>
<reference evidence="10" key="1">
    <citation type="submission" date="2022-04" db="EMBL/GenBank/DDBJ databases">
        <title>Lysobacter sp. CAU 1642 isolated from sea sand.</title>
        <authorList>
            <person name="Kim W."/>
        </authorList>
    </citation>
    <scope>NUCLEOTIDE SEQUENCE</scope>
    <source>
        <strain evidence="10">CAU 1642</strain>
    </source>
</reference>
<dbReference type="InterPro" id="IPR002293">
    <property type="entry name" value="AA/rel_permease1"/>
</dbReference>
<protein>
    <recommendedName>
        <fullName evidence="3">Arginine/agmatine antiporter</fullName>
    </recommendedName>
</protein>
<dbReference type="Gene3D" id="1.20.1740.10">
    <property type="entry name" value="Amino acid/polyamine transporter I"/>
    <property type="match status" value="1"/>
</dbReference>
<comment type="similarity">
    <text evidence="2">Belongs to the amino acid-polyamine-organocation (APC) superfamily. Basic amino acid/polyamine antiporter (APA) (TC 2.A.3.2) family.</text>
</comment>
<evidence type="ECO:0000313" key="10">
    <source>
        <dbReference type="EMBL" id="MCK7593313.1"/>
    </source>
</evidence>
<comment type="function">
    <text evidence="8">Major component of the acid-resistance (AR) system allowing enteric pathogens to survive the acidic environment in the stomach. Exchanges extracellular arginine for its intracellular decarboxylation product agmatine (Agm) thereby expelling intracellular protons. Probably undergoes several conformational states in order to translocate the substrate across the membrane; keeps the substrate accessible to only 1 side of the membrane at a time by opening and closing 3 membrane-internal gates.</text>
</comment>
<dbReference type="RefSeq" id="WP_248206684.1">
    <property type="nucleotide sequence ID" value="NZ_JALNMH010000004.1"/>
</dbReference>
<dbReference type="InterPro" id="IPR050367">
    <property type="entry name" value="APC_superfamily"/>
</dbReference>
<dbReference type="Pfam" id="PF13520">
    <property type="entry name" value="AA_permease_2"/>
    <property type="match status" value="1"/>
</dbReference>
<feature type="transmembrane region" description="Helical" evidence="9">
    <location>
        <begin position="380"/>
        <end position="402"/>
    </location>
</feature>
<keyword evidence="11" id="KW-1185">Reference proteome</keyword>
<accession>A0ABT0GFK5</accession>
<feature type="transmembrane region" description="Helical" evidence="9">
    <location>
        <begin position="109"/>
        <end position="128"/>
    </location>
</feature>
<dbReference type="PANTHER" id="PTHR42770">
    <property type="entry name" value="AMINO ACID TRANSPORTER-RELATED"/>
    <property type="match status" value="1"/>
</dbReference>
<evidence type="ECO:0000256" key="8">
    <source>
        <dbReference type="ARBA" id="ARBA00045636"/>
    </source>
</evidence>
<feature type="transmembrane region" description="Helical" evidence="9">
    <location>
        <begin position="408"/>
        <end position="426"/>
    </location>
</feature>
<feature type="transmembrane region" description="Helical" evidence="9">
    <location>
        <begin position="331"/>
        <end position="349"/>
    </location>
</feature>
<comment type="subcellular location">
    <subcellularLocation>
        <location evidence="1">Cell membrane</location>
        <topology evidence="1">Multi-pass membrane protein</topology>
    </subcellularLocation>
</comment>
<dbReference type="PANTHER" id="PTHR42770:SF18">
    <property type="entry name" value="ARGININE_AGMATINE ANTIPORTER"/>
    <property type="match status" value="1"/>
</dbReference>
<evidence type="ECO:0000256" key="5">
    <source>
        <dbReference type="ARBA" id="ARBA00022692"/>
    </source>
</evidence>
<evidence type="ECO:0000256" key="9">
    <source>
        <dbReference type="SAM" id="Phobius"/>
    </source>
</evidence>
<name>A0ABT0GFK5_9GAMM</name>
<feature type="transmembrane region" description="Helical" evidence="9">
    <location>
        <begin position="275"/>
        <end position="295"/>
    </location>
</feature>
<evidence type="ECO:0000256" key="6">
    <source>
        <dbReference type="ARBA" id="ARBA00022989"/>
    </source>
</evidence>